<proteinExistence type="inferred from homology"/>
<dbReference type="OrthoDB" id="3679349at2"/>
<evidence type="ECO:0000313" key="5">
    <source>
        <dbReference type="EMBL" id="SDX22561.1"/>
    </source>
</evidence>
<comment type="similarity">
    <text evidence="2">Belongs to the EspG family.</text>
</comment>
<evidence type="ECO:0000256" key="3">
    <source>
        <dbReference type="ARBA" id="ARBA00022490"/>
    </source>
</evidence>
<organism evidence="5 6">
    <name type="scientific">Amycolatopsis xylanica</name>
    <dbReference type="NCBI Taxonomy" id="589385"/>
    <lineage>
        <taxon>Bacteria</taxon>
        <taxon>Bacillati</taxon>
        <taxon>Actinomycetota</taxon>
        <taxon>Actinomycetes</taxon>
        <taxon>Pseudonocardiales</taxon>
        <taxon>Pseudonocardiaceae</taxon>
        <taxon>Amycolatopsis</taxon>
    </lineage>
</organism>
<evidence type="ECO:0000313" key="6">
    <source>
        <dbReference type="Proteomes" id="UP000199515"/>
    </source>
</evidence>
<name>A0A1H2ZZE5_9PSEU</name>
<reference evidence="5 6" key="1">
    <citation type="submission" date="2016-10" db="EMBL/GenBank/DDBJ databases">
        <authorList>
            <person name="de Groot N.N."/>
        </authorList>
    </citation>
    <scope>NUCLEOTIDE SEQUENCE [LARGE SCALE GENOMIC DNA]</scope>
    <source>
        <strain evidence="5 6">CPCC 202699</strain>
    </source>
</reference>
<evidence type="ECO:0000256" key="4">
    <source>
        <dbReference type="ARBA" id="ARBA00023186"/>
    </source>
</evidence>
<dbReference type="Pfam" id="PF14011">
    <property type="entry name" value="ESX-1_EspG"/>
    <property type="match status" value="1"/>
</dbReference>
<gene>
    <name evidence="5" type="ORF">SAMN05421504_102725</name>
</gene>
<keyword evidence="6" id="KW-1185">Reference proteome</keyword>
<evidence type="ECO:0000256" key="2">
    <source>
        <dbReference type="ARBA" id="ARBA00006411"/>
    </source>
</evidence>
<dbReference type="STRING" id="589385.SAMN05421504_102725"/>
<accession>A0A1H2ZZE5</accession>
<sequence length="257" mass="27892">MRSNNDSVVLSALEFDMLWEVERLPQRHPALDVPTPGLTHAERASLVEQAWESLADRGLARGHKASGELIDMLNLFAHPQLAIDVWVWTDREIKGQAVSVGRDALLGVVDNGELWLIPARTDTLVEAAVSVAGVLAPGIGQSISVPHESLVAADAEAAGEAKALVTALEDRGLPLWQSQELAGMLLGQEARGQFGVERRGRDGIAHRADRVVSFFDTDAGRYLFQLARNTDGRDWATVTPADNALLAGKVWDLLDRL</sequence>
<protein>
    <submittedName>
        <fullName evidence="5">EspG family protein</fullName>
    </submittedName>
</protein>
<dbReference type="RefSeq" id="WP_091288572.1">
    <property type="nucleotide sequence ID" value="NZ_FNON01000002.1"/>
</dbReference>
<dbReference type="Proteomes" id="UP000199515">
    <property type="component" value="Unassembled WGS sequence"/>
</dbReference>
<dbReference type="EMBL" id="FNON01000002">
    <property type="protein sequence ID" value="SDX22561.1"/>
    <property type="molecule type" value="Genomic_DNA"/>
</dbReference>
<comment type="subcellular location">
    <subcellularLocation>
        <location evidence="1">Cytoplasm</location>
    </subcellularLocation>
</comment>
<dbReference type="InterPro" id="IPR025734">
    <property type="entry name" value="EspG"/>
</dbReference>
<keyword evidence="3" id="KW-0963">Cytoplasm</keyword>
<keyword evidence="4" id="KW-0143">Chaperone</keyword>
<evidence type="ECO:0000256" key="1">
    <source>
        <dbReference type="ARBA" id="ARBA00004496"/>
    </source>
</evidence>
<dbReference type="AlphaFoldDB" id="A0A1H2ZZE5"/>